<dbReference type="NCBIfam" id="TIGR02301">
    <property type="entry name" value="TIGR02301 family protein"/>
    <property type="match status" value="1"/>
</dbReference>
<organism evidence="1 2">
    <name type="scientific">Chelativorans petroleitrophicus</name>
    <dbReference type="NCBI Taxonomy" id="2975484"/>
    <lineage>
        <taxon>Bacteria</taxon>
        <taxon>Pseudomonadati</taxon>
        <taxon>Pseudomonadota</taxon>
        <taxon>Alphaproteobacteria</taxon>
        <taxon>Hyphomicrobiales</taxon>
        <taxon>Phyllobacteriaceae</taxon>
        <taxon>Chelativorans</taxon>
    </lineage>
</organism>
<dbReference type="Proteomes" id="UP001149009">
    <property type="component" value="Unassembled WGS sequence"/>
</dbReference>
<sequence length="112" mass="12647">MTWLVLTSSQATAQAPYDPQLMRLAEILGSVHFLRTLCGEKDGLWRAQMEALLEAEAPSEERRARLIASFNHGYRSFAAVYSNCTPHALAAIDRYMKEGEALSREIVRRYGD</sequence>
<dbReference type="EMBL" id="JAODNV010000011">
    <property type="protein sequence ID" value="MCT8990901.1"/>
    <property type="molecule type" value="Genomic_DNA"/>
</dbReference>
<dbReference type="Pfam" id="PF09539">
    <property type="entry name" value="DUF2385"/>
    <property type="match status" value="1"/>
</dbReference>
<evidence type="ECO:0000313" key="1">
    <source>
        <dbReference type="EMBL" id="MCT8990901.1"/>
    </source>
</evidence>
<dbReference type="AlphaFoldDB" id="A0A9X2XA09"/>
<proteinExistence type="predicted"/>
<name>A0A9X2XA09_9HYPH</name>
<accession>A0A9X2XA09</accession>
<keyword evidence="2" id="KW-1185">Reference proteome</keyword>
<protein>
    <submittedName>
        <fullName evidence="1">TIGR02301 family protein</fullName>
    </submittedName>
</protein>
<reference evidence="1" key="1">
    <citation type="submission" date="2022-08" db="EMBL/GenBank/DDBJ databases">
        <title>Chelativorans sichuanense sp. nov., a paraffin oil-degrading bacterium isolated from a mixture of oil-based drill cuttings and paddy soil.</title>
        <authorList>
            <person name="Yu J."/>
            <person name="Liu H."/>
            <person name="Chen Q."/>
        </authorList>
    </citation>
    <scope>NUCLEOTIDE SEQUENCE</scope>
    <source>
        <strain evidence="1">SCAU 2101</strain>
    </source>
</reference>
<evidence type="ECO:0000313" key="2">
    <source>
        <dbReference type="Proteomes" id="UP001149009"/>
    </source>
</evidence>
<dbReference type="InterPro" id="IPR012645">
    <property type="entry name" value="CHP02301"/>
</dbReference>
<comment type="caution">
    <text evidence="1">The sequence shown here is derived from an EMBL/GenBank/DDBJ whole genome shotgun (WGS) entry which is preliminary data.</text>
</comment>
<gene>
    <name evidence="1" type="ORF">NYR54_11450</name>
</gene>